<dbReference type="Proteomes" id="UP001501352">
    <property type="component" value="Unassembled WGS sequence"/>
</dbReference>
<dbReference type="InterPro" id="IPR010295">
    <property type="entry name" value="DUF898"/>
</dbReference>
<feature type="transmembrane region" description="Helical" evidence="1">
    <location>
        <begin position="258"/>
        <end position="280"/>
    </location>
</feature>
<feature type="transmembrane region" description="Helical" evidence="1">
    <location>
        <begin position="157"/>
        <end position="179"/>
    </location>
</feature>
<feature type="transmembrane region" description="Helical" evidence="1">
    <location>
        <begin position="113"/>
        <end position="137"/>
    </location>
</feature>
<keyword evidence="1" id="KW-0472">Membrane</keyword>
<organism evidence="2 3">
    <name type="scientific">Brevundimonas kwangchunensis</name>
    <dbReference type="NCBI Taxonomy" id="322163"/>
    <lineage>
        <taxon>Bacteria</taxon>
        <taxon>Pseudomonadati</taxon>
        <taxon>Pseudomonadota</taxon>
        <taxon>Alphaproteobacteria</taxon>
        <taxon>Caulobacterales</taxon>
        <taxon>Caulobacteraceae</taxon>
        <taxon>Brevundimonas</taxon>
    </lineage>
</organism>
<keyword evidence="1" id="KW-0812">Transmembrane</keyword>
<reference evidence="2 3" key="1">
    <citation type="journal article" date="2019" name="Int. J. Syst. Evol. Microbiol.">
        <title>The Global Catalogue of Microorganisms (GCM) 10K type strain sequencing project: providing services to taxonomists for standard genome sequencing and annotation.</title>
        <authorList>
            <consortium name="The Broad Institute Genomics Platform"/>
            <consortium name="The Broad Institute Genome Sequencing Center for Infectious Disease"/>
            <person name="Wu L."/>
            <person name="Ma J."/>
        </authorList>
    </citation>
    <scope>NUCLEOTIDE SEQUENCE [LARGE SCALE GENOMIC DNA]</scope>
    <source>
        <strain evidence="2 3">JCM 12928</strain>
    </source>
</reference>
<keyword evidence="3" id="KW-1185">Reference proteome</keyword>
<evidence type="ECO:0000256" key="1">
    <source>
        <dbReference type="SAM" id="Phobius"/>
    </source>
</evidence>
<feature type="transmembrane region" description="Helical" evidence="1">
    <location>
        <begin position="84"/>
        <end position="107"/>
    </location>
</feature>
<comment type="caution">
    <text evidence="2">The sequence shown here is derived from an EMBL/GenBank/DDBJ whole genome shotgun (WGS) entry which is preliminary data.</text>
</comment>
<proteinExistence type="predicted"/>
<accession>A0ABN1GW15</accession>
<evidence type="ECO:0000313" key="2">
    <source>
        <dbReference type="EMBL" id="GAA0621344.1"/>
    </source>
</evidence>
<name>A0ABN1GW15_9CAUL</name>
<sequence>MNDIVDDHTPAPVEPAGPTGETLKFSSTIAPGDFLLLSLKNGLLNIITLTLYRFWGKTEVRQRIWKGVRLNNEAFEYTGRGMELFIGFLLALLVLGLPFLVIVFVVQFMGPEYAFMVIIPFYLFFFWLWGFGVFTAFRYMASRTTWRGIRFQLKGSAVEYGFIYIGMVFLSGLTLGWMWPWAERLLASKIWSELRFGDRKLRFRMERAESEGVYGPYAIGWVGSIVGYILFAIVIVAITFGMRHSLPSETDPNAMPPIAFMLTLYGLMLLAAPFALLIWAPYHAAILRSVAAGVGIDRAVFKLKVKAIPLWWLTVTNLLVLLFTVGFLMPWVQARTARFIVERLESTGEAELAEAHQAARGPGSGEGLADAFGFSAI</sequence>
<evidence type="ECO:0000313" key="3">
    <source>
        <dbReference type="Proteomes" id="UP001501352"/>
    </source>
</evidence>
<feature type="transmembrane region" description="Helical" evidence="1">
    <location>
        <begin position="218"/>
        <end position="238"/>
    </location>
</feature>
<feature type="transmembrane region" description="Helical" evidence="1">
    <location>
        <begin position="310"/>
        <end position="332"/>
    </location>
</feature>
<dbReference type="EMBL" id="BAAAGA010000004">
    <property type="protein sequence ID" value="GAA0621344.1"/>
    <property type="molecule type" value="Genomic_DNA"/>
</dbReference>
<keyword evidence="1" id="KW-1133">Transmembrane helix</keyword>
<protein>
    <recommendedName>
        <fullName evidence="4">DUF898 domain-containing protein</fullName>
    </recommendedName>
</protein>
<gene>
    <name evidence="2" type="ORF">GCM10009422_16370</name>
</gene>
<feature type="transmembrane region" description="Helical" evidence="1">
    <location>
        <begin position="34"/>
        <end position="55"/>
    </location>
</feature>
<dbReference type="Pfam" id="PF05987">
    <property type="entry name" value="DUF898"/>
    <property type="match status" value="1"/>
</dbReference>
<evidence type="ECO:0008006" key="4">
    <source>
        <dbReference type="Google" id="ProtNLM"/>
    </source>
</evidence>
<dbReference type="RefSeq" id="WP_343792581.1">
    <property type="nucleotide sequence ID" value="NZ_BAAAGA010000004.1"/>
</dbReference>